<evidence type="ECO:0000259" key="1">
    <source>
        <dbReference type="Pfam" id="PF04734"/>
    </source>
</evidence>
<name>A0A7S4HRX1_9EUKA</name>
<accession>A0A7S4HRX1</accession>
<gene>
    <name evidence="2" type="ORF">CPOL0286_LOCUS5651</name>
</gene>
<organism evidence="2">
    <name type="scientific">Prymnesium polylepis</name>
    <dbReference type="NCBI Taxonomy" id="72548"/>
    <lineage>
        <taxon>Eukaryota</taxon>
        <taxon>Haptista</taxon>
        <taxon>Haptophyta</taxon>
        <taxon>Prymnesiophyceae</taxon>
        <taxon>Prymnesiales</taxon>
        <taxon>Prymnesiaceae</taxon>
        <taxon>Prymnesium</taxon>
    </lineage>
</organism>
<reference evidence="2" key="1">
    <citation type="submission" date="2021-01" db="EMBL/GenBank/DDBJ databases">
        <authorList>
            <person name="Corre E."/>
            <person name="Pelletier E."/>
            <person name="Niang G."/>
            <person name="Scheremetjew M."/>
            <person name="Finn R."/>
            <person name="Kale V."/>
            <person name="Holt S."/>
            <person name="Cochrane G."/>
            <person name="Meng A."/>
            <person name="Brown T."/>
            <person name="Cohen L."/>
        </authorList>
    </citation>
    <scope>NUCLEOTIDE SEQUENCE</scope>
    <source>
        <strain evidence="2">UIO037</strain>
    </source>
</reference>
<evidence type="ECO:0000313" key="2">
    <source>
        <dbReference type="EMBL" id="CAE2207164.1"/>
    </source>
</evidence>
<sequence length="401" mass="43117">MQHALVAHITRPRLGTQLIANDDAESLRRAISDHLGCPPEHIVVSATHTHSGPSTRAVFGQEKNQEYLPVLLAGAREAAARAHESMTECALSFQSGQCDGVAFNRRWLMADGGVQTHPLKNDPLMLSPEGPDSTALHVLAATRSHGDTPIGAAVFFGCHATVMPRESQLISADFPGRVRESLVAKWDAQSAASGPADASGADASGAAEICQPCVLYLQTACGNICQCDPTNGCACEVGIAHCKMMGEAIGTAAHELLEAASMPTSGQLRVATEILQLPRRVLPPELLGWAERHKDDTELPPPTLSDYGTEPAGSDALSLEALFHTPWFSRFYARELLTLRDDGAAEPLLPFYIAVVCQGTDWAVVNLPCELFIEHQEAIVSRSGRFRSVAVWAGRRFPEIF</sequence>
<dbReference type="EMBL" id="HBKO01012688">
    <property type="protein sequence ID" value="CAE2207164.1"/>
    <property type="molecule type" value="Transcribed_RNA"/>
</dbReference>
<dbReference type="AlphaFoldDB" id="A0A7S4HRX1"/>
<proteinExistence type="predicted"/>
<feature type="domain" description="Neutral/alkaline non-lysosomal ceramidase N-terminal" evidence="1">
    <location>
        <begin position="40"/>
        <end position="274"/>
    </location>
</feature>
<protein>
    <recommendedName>
        <fullName evidence="1">Neutral/alkaline non-lysosomal ceramidase N-terminal domain-containing protein</fullName>
    </recommendedName>
</protein>
<dbReference type="Pfam" id="PF04734">
    <property type="entry name" value="Ceramidase_alk"/>
    <property type="match status" value="1"/>
</dbReference>
<dbReference type="InterPro" id="IPR031329">
    <property type="entry name" value="NEUT/ALK_ceramidase_N"/>
</dbReference>